<dbReference type="InterPro" id="IPR036670">
    <property type="entry name" value="SecA_X-link_sf"/>
</dbReference>
<dbReference type="InterPro" id="IPR044722">
    <property type="entry name" value="SecA_SF2_C"/>
</dbReference>
<keyword evidence="7 11" id="KW-0653">Protein transport</keyword>
<comment type="subcellular location">
    <subcellularLocation>
        <location evidence="11">Cell membrane</location>
        <topology evidence="11">Peripheral membrane protein</topology>
        <orientation evidence="11">Cytoplasmic side</orientation>
    </subcellularLocation>
    <subcellularLocation>
        <location evidence="11">Cytoplasm</location>
    </subcellularLocation>
    <text evidence="11">Distribution is 50-50.</text>
</comment>
<protein>
    <recommendedName>
        <fullName evidence="11">Protein translocase subunit SecA</fullName>
        <ecNumber evidence="11">7.4.2.8</ecNumber>
    </recommendedName>
</protein>
<evidence type="ECO:0000256" key="7">
    <source>
        <dbReference type="ARBA" id="ARBA00022927"/>
    </source>
</evidence>
<evidence type="ECO:0000256" key="4">
    <source>
        <dbReference type="ARBA" id="ARBA00022519"/>
    </source>
</evidence>
<feature type="binding site" evidence="11">
    <location>
        <position position="112"/>
    </location>
    <ligand>
        <name>ATP</name>
        <dbReference type="ChEBI" id="CHEBI:30616"/>
    </ligand>
</feature>
<dbReference type="GO" id="GO:0065002">
    <property type="term" value="P:intracellular protein transmembrane transport"/>
    <property type="evidence" value="ECO:0007669"/>
    <property type="project" value="UniProtKB-UniRule"/>
</dbReference>
<dbReference type="CDD" id="cd18803">
    <property type="entry name" value="SF2_C_secA"/>
    <property type="match status" value="1"/>
</dbReference>
<dbReference type="GO" id="GO:0005737">
    <property type="term" value="C:cytoplasm"/>
    <property type="evidence" value="ECO:0007669"/>
    <property type="project" value="UniProtKB-SubCell"/>
</dbReference>
<keyword evidence="15" id="KW-0378">Hydrolase</keyword>
<dbReference type="InterPro" id="IPR011115">
    <property type="entry name" value="SecA_DEAD"/>
</dbReference>
<reference evidence="15" key="1">
    <citation type="submission" date="2020-01" db="EMBL/GenBank/DDBJ databases">
        <authorList>
            <person name="Meier V. D."/>
            <person name="Meier V D."/>
        </authorList>
    </citation>
    <scope>NUCLEOTIDE SEQUENCE</scope>
    <source>
        <strain evidence="15">HLG_WM_MAG_04</strain>
    </source>
</reference>
<evidence type="ECO:0000256" key="8">
    <source>
        <dbReference type="ARBA" id="ARBA00022967"/>
    </source>
</evidence>
<evidence type="ECO:0000256" key="10">
    <source>
        <dbReference type="ARBA" id="ARBA00023136"/>
    </source>
</evidence>
<evidence type="ECO:0000313" key="15">
    <source>
        <dbReference type="EMBL" id="CAA6808885.1"/>
    </source>
</evidence>
<comment type="function">
    <text evidence="11">Part of the Sec protein translocase complex. Interacts with the SecYEG preprotein conducting channel. Has a central role in coupling the hydrolysis of ATP to the transfer of proteins into and across the cell membrane, serving as an ATP-driven molecular motor driving the stepwise translocation of polypeptide chains across the membrane.</text>
</comment>
<evidence type="ECO:0000256" key="2">
    <source>
        <dbReference type="ARBA" id="ARBA00022475"/>
    </source>
</evidence>
<keyword evidence="8 11" id="KW-1278">Translocase</keyword>
<evidence type="ECO:0000256" key="1">
    <source>
        <dbReference type="ARBA" id="ARBA00022448"/>
    </source>
</evidence>
<feature type="domain" description="Helicase C-terminal" evidence="13">
    <location>
        <begin position="463"/>
        <end position="619"/>
    </location>
</feature>
<comment type="catalytic activity">
    <reaction evidence="11">
        <text>ATP + H2O + cellular proteinSide 1 = ADP + phosphate + cellular proteinSide 2.</text>
        <dbReference type="EC" id="7.4.2.8"/>
    </reaction>
</comment>
<evidence type="ECO:0000256" key="9">
    <source>
        <dbReference type="ARBA" id="ARBA00023010"/>
    </source>
</evidence>
<feature type="binding site" evidence="11">
    <location>
        <position position="538"/>
    </location>
    <ligand>
        <name>ATP</name>
        <dbReference type="ChEBI" id="CHEBI:30616"/>
    </ligand>
</feature>
<evidence type="ECO:0000259" key="13">
    <source>
        <dbReference type="PROSITE" id="PS51194"/>
    </source>
</evidence>
<feature type="domain" description="SecA family profile" evidence="14">
    <location>
        <begin position="26"/>
        <end position="620"/>
    </location>
</feature>
<keyword evidence="5 11" id="KW-0547">Nucleotide-binding</keyword>
<evidence type="ECO:0000259" key="12">
    <source>
        <dbReference type="PROSITE" id="PS51192"/>
    </source>
</evidence>
<keyword evidence="15" id="KW-0347">Helicase</keyword>
<dbReference type="GO" id="GO:0005524">
    <property type="term" value="F:ATP binding"/>
    <property type="evidence" value="ECO:0007669"/>
    <property type="project" value="UniProtKB-UniRule"/>
</dbReference>
<dbReference type="Pfam" id="PF21090">
    <property type="entry name" value="P-loop_SecA"/>
    <property type="match status" value="2"/>
</dbReference>
<dbReference type="GO" id="GO:0017038">
    <property type="term" value="P:protein import"/>
    <property type="evidence" value="ECO:0007669"/>
    <property type="project" value="InterPro"/>
</dbReference>
<dbReference type="PROSITE" id="PS01312">
    <property type="entry name" value="SECA"/>
    <property type="match status" value="1"/>
</dbReference>
<accession>A0A6S6T1Z9</accession>
<dbReference type="SUPFAM" id="SSF81767">
    <property type="entry name" value="Pre-protein crosslinking domain of SecA"/>
    <property type="match status" value="1"/>
</dbReference>
<dbReference type="InterPro" id="IPR001650">
    <property type="entry name" value="Helicase_C-like"/>
</dbReference>
<dbReference type="SMART" id="SM00958">
    <property type="entry name" value="SecA_PP_bind"/>
    <property type="match status" value="1"/>
</dbReference>
<dbReference type="PROSITE" id="PS51196">
    <property type="entry name" value="SECA_MOTOR_DEAD"/>
    <property type="match status" value="1"/>
</dbReference>
<dbReference type="PROSITE" id="PS51194">
    <property type="entry name" value="HELICASE_CTER"/>
    <property type="match status" value="1"/>
</dbReference>
<keyword evidence="1 11" id="KW-0813">Transport</keyword>
<dbReference type="CDD" id="cd17928">
    <property type="entry name" value="DEXDc_SecA"/>
    <property type="match status" value="1"/>
</dbReference>
<dbReference type="InterPro" id="IPR000185">
    <property type="entry name" value="SecA"/>
</dbReference>
<dbReference type="AlphaFoldDB" id="A0A6S6T1Z9"/>
<evidence type="ECO:0000259" key="14">
    <source>
        <dbReference type="PROSITE" id="PS51196"/>
    </source>
</evidence>
<proteinExistence type="inferred from homology"/>
<sequence>MSILSQKYQQTKMGKELKPLTGFDAQVNSFFASIRSFYPHHLFLFREAKKIHKLSLTYELLNEEQLFKKIEEIRVLFRLGKMKQDKKVLHQGIALVCEASFRSLKIRPYTVQIMGALAMYKNFIIQMHTGEGKTVTAALSGVLHAWSGKPCHVVTSNDYLALRDATTMEALYTYCHLSVGKISPEMQSEERVDNYKKSVVYATSNSILADFLRDQMESNYPVDFNNALINFLQKQDVSNQVLQGLHTIIIDEADSVLADEATTPLIISVPRENKPLKEAILSAKEISEPLEKGVDYEVNIRHKEVYLTHQGESYIDRLTEHLAPIWKSRNRREYLLKQALMAREFYIEGVHYIIDEGKLVIVDEKTGRLMPDRSWSAGMHQAVEAKENIEMSDPTETHIKMSFQRFFRLYENVSGMSGTLQKLKNELWHIYGLTTLKIPKRISNQYTILSEKIVGTKKEKWILVLEDIEKVYERGQPILIGTRSVQDSESLSRTLQKKMIPHQVLNALSHEQEAHIIQEAGHVYAVTIATNMAGRGTDIKLSQESIDLGGLHVISTERHDSRRIDMQLFGRSARQGEPGTVQAIVSLEDELLVKKSSKWIRERLQKKMNSFIWRKIALLFYKRIQNKSDKQASKMRKKILFNDFSMKKMLSFSMK</sequence>
<evidence type="ECO:0000256" key="11">
    <source>
        <dbReference type="HAMAP-Rule" id="MF_01382"/>
    </source>
</evidence>
<dbReference type="EMBL" id="CACVAX010000020">
    <property type="protein sequence ID" value="CAA6808885.1"/>
    <property type="molecule type" value="Genomic_DNA"/>
</dbReference>
<dbReference type="FunFam" id="3.40.50.300:FF:000429">
    <property type="entry name" value="Preprotein translocase subunit SecA"/>
    <property type="match status" value="1"/>
</dbReference>
<comment type="subunit">
    <text evidence="11">Monomer and homodimer. Part of the essential Sec protein translocation apparatus which comprises SecA, SecYEG and auxiliary proteins SecDF. Other proteins may also be involved.</text>
</comment>
<feature type="domain" description="Helicase ATP-binding" evidence="12">
    <location>
        <begin position="114"/>
        <end position="303"/>
    </location>
</feature>
<dbReference type="Pfam" id="PF07517">
    <property type="entry name" value="SecA_DEAD"/>
    <property type="match status" value="1"/>
</dbReference>
<keyword evidence="2 11" id="KW-1003">Cell membrane</keyword>
<dbReference type="InterPro" id="IPR014001">
    <property type="entry name" value="Helicase_ATP-bd"/>
</dbReference>
<dbReference type="GO" id="GO:0006605">
    <property type="term" value="P:protein targeting"/>
    <property type="evidence" value="ECO:0007669"/>
    <property type="project" value="UniProtKB-UniRule"/>
</dbReference>
<evidence type="ECO:0000256" key="3">
    <source>
        <dbReference type="ARBA" id="ARBA00022490"/>
    </source>
</evidence>
<dbReference type="InterPro" id="IPR011130">
    <property type="entry name" value="SecA_preprotein_X-link_dom"/>
</dbReference>
<keyword evidence="4" id="KW-0997">Cell inner membrane</keyword>
<dbReference type="Gene3D" id="3.40.50.300">
    <property type="entry name" value="P-loop containing nucleotide triphosphate hydrolases"/>
    <property type="match status" value="2"/>
</dbReference>
<evidence type="ECO:0000256" key="6">
    <source>
        <dbReference type="ARBA" id="ARBA00022840"/>
    </source>
</evidence>
<gene>
    <name evidence="11" type="primary">secA</name>
    <name evidence="15" type="ORF">HELGO_WM15253</name>
</gene>
<dbReference type="SUPFAM" id="SSF52540">
    <property type="entry name" value="P-loop containing nucleoside triphosphate hydrolases"/>
    <property type="match status" value="2"/>
</dbReference>
<name>A0A6S6T1Z9_9BACT</name>
<evidence type="ECO:0000256" key="5">
    <source>
        <dbReference type="ARBA" id="ARBA00022741"/>
    </source>
</evidence>
<keyword evidence="6 11" id="KW-0067">ATP-binding</keyword>
<dbReference type="PANTHER" id="PTHR30612">
    <property type="entry name" value="SECA INNER MEMBRANE COMPONENT OF SEC PROTEIN SECRETION SYSTEM"/>
    <property type="match status" value="1"/>
</dbReference>
<dbReference type="Pfam" id="PF01043">
    <property type="entry name" value="SecA_PP_bind"/>
    <property type="match status" value="1"/>
</dbReference>
<dbReference type="GO" id="GO:0005886">
    <property type="term" value="C:plasma membrane"/>
    <property type="evidence" value="ECO:0007669"/>
    <property type="project" value="UniProtKB-SubCell"/>
</dbReference>
<keyword evidence="9 11" id="KW-0811">Translocation</keyword>
<dbReference type="GO" id="GO:0004386">
    <property type="term" value="F:helicase activity"/>
    <property type="evidence" value="ECO:0007669"/>
    <property type="project" value="UniProtKB-KW"/>
</dbReference>
<comment type="similarity">
    <text evidence="11">Belongs to the SecA family.</text>
</comment>
<feature type="binding site" evidence="11">
    <location>
        <begin position="130"/>
        <end position="134"/>
    </location>
    <ligand>
        <name>ATP</name>
        <dbReference type="ChEBI" id="CHEBI:30616"/>
    </ligand>
</feature>
<dbReference type="PANTHER" id="PTHR30612:SF0">
    <property type="entry name" value="CHLOROPLAST PROTEIN-TRANSPORTING ATPASE"/>
    <property type="match status" value="1"/>
</dbReference>
<dbReference type="HAMAP" id="MF_01382">
    <property type="entry name" value="SecA"/>
    <property type="match status" value="1"/>
</dbReference>
<dbReference type="EC" id="7.4.2.8" evidence="11"/>
<dbReference type="PROSITE" id="PS51192">
    <property type="entry name" value="HELICASE_ATP_BIND_1"/>
    <property type="match status" value="1"/>
</dbReference>
<dbReference type="PRINTS" id="PR00906">
    <property type="entry name" value="SECA"/>
</dbReference>
<keyword evidence="10 11" id="KW-0472">Membrane</keyword>
<keyword evidence="3 11" id="KW-0963">Cytoplasm</keyword>
<dbReference type="SMART" id="SM00957">
    <property type="entry name" value="SecA_DEAD"/>
    <property type="match status" value="1"/>
</dbReference>
<dbReference type="InterPro" id="IPR020937">
    <property type="entry name" value="SecA_CS"/>
</dbReference>
<dbReference type="GO" id="GO:0008564">
    <property type="term" value="F:protein-exporting ATPase activity"/>
    <property type="evidence" value="ECO:0007669"/>
    <property type="project" value="UniProtKB-EC"/>
</dbReference>
<dbReference type="InterPro" id="IPR027417">
    <property type="entry name" value="P-loop_NTPase"/>
</dbReference>
<organism evidence="15">
    <name type="scientific">uncultured Sulfurovum sp</name>
    <dbReference type="NCBI Taxonomy" id="269237"/>
    <lineage>
        <taxon>Bacteria</taxon>
        <taxon>Pseudomonadati</taxon>
        <taxon>Campylobacterota</taxon>
        <taxon>Epsilonproteobacteria</taxon>
        <taxon>Campylobacterales</taxon>
        <taxon>Sulfurovaceae</taxon>
        <taxon>Sulfurovum</taxon>
        <taxon>environmental samples</taxon>
    </lineage>
</organism>
<dbReference type="Gene3D" id="3.90.1440.10">
    <property type="entry name" value="SecA, preprotein cross-linking domain"/>
    <property type="match status" value="1"/>
</dbReference>
<dbReference type="InterPro" id="IPR014018">
    <property type="entry name" value="SecA_motor_DEAD"/>
</dbReference>